<accession>A0A444X1S8</accession>
<dbReference type="PANTHER" id="PTHR11764">
    <property type="entry name" value="TERPENE CYCLASE/MUTASE FAMILY MEMBER"/>
    <property type="match status" value="1"/>
</dbReference>
<dbReference type="GO" id="GO:0031559">
    <property type="term" value="F:oxidosqualene cyclase activity"/>
    <property type="evidence" value="ECO:0007669"/>
    <property type="project" value="UniProtKB-ARBA"/>
</dbReference>
<dbReference type="InterPro" id="IPR008930">
    <property type="entry name" value="Terpenoid_cyclase/PrenylTrfase"/>
</dbReference>
<dbReference type="Proteomes" id="UP000289738">
    <property type="component" value="Chromosome B10"/>
</dbReference>
<dbReference type="EMBL" id="SDMP01000020">
    <property type="protein sequence ID" value="RYQ83631.1"/>
    <property type="molecule type" value="Genomic_DNA"/>
</dbReference>
<evidence type="ECO:0000313" key="4">
    <source>
        <dbReference type="EMBL" id="RYQ83631.1"/>
    </source>
</evidence>
<keyword evidence="2" id="KW-0413">Isomerase</keyword>
<dbReference type="Gene3D" id="1.50.10.20">
    <property type="match status" value="1"/>
</dbReference>
<evidence type="ECO:0000313" key="5">
    <source>
        <dbReference type="Proteomes" id="UP000289738"/>
    </source>
</evidence>
<feature type="domain" description="Squalene cyclase N-terminal" evidence="3">
    <location>
        <begin position="3"/>
        <end position="87"/>
    </location>
</feature>
<evidence type="ECO:0000256" key="2">
    <source>
        <dbReference type="ARBA" id="ARBA00023235"/>
    </source>
</evidence>
<reference evidence="4 5" key="1">
    <citation type="submission" date="2019-01" db="EMBL/GenBank/DDBJ databases">
        <title>Sequencing of cultivated peanut Arachis hypogaea provides insights into genome evolution and oil improvement.</title>
        <authorList>
            <person name="Chen X."/>
        </authorList>
    </citation>
    <scope>NUCLEOTIDE SEQUENCE [LARGE SCALE GENOMIC DNA]</scope>
    <source>
        <strain evidence="5">cv. Fuhuasheng</strain>
        <tissue evidence="4">Leaves</tissue>
    </source>
</reference>
<dbReference type="STRING" id="3818.A0A444X1S8"/>
<dbReference type="PANTHER" id="PTHR11764:SF20">
    <property type="entry name" value="LANOSTEROL SYNTHASE"/>
    <property type="match status" value="1"/>
</dbReference>
<dbReference type="GO" id="GO:0016104">
    <property type="term" value="P:triterpenoid biosynthetic process"/>
    <property type="evidence" value="ECO:0007669"/>
    <property type="project" value="InterPro"/>
</dbReference>
<keyword evidence="5" id="KW-1185">Reference proteome</keyword>
<dbReference type="AlphaFoldDB" id="A0A444X1S8"/>
<evidence type="ECO:0000256" key="1">
    <source>
        <dbReference type="ARBA" id="ARBA00009755"/>
    </source>
</evidence>
<name>A0A444X1S8_ARAHY</name>
<dbReference type="InterPro" id="IPR032697">
    <property type="entry name" value="SQ_cyclase_N"/>
</dbReference>
<dbReference type="GO" id="GO:0005811">
    <property type="term" value="C:lipid droplet"/>
    <property type="evidence" value="ECO:0007669"/>
    <property type="project" value="InterPro"/>
</dbReference>
<comment type="similarity">
    <text evidence="1">Belongs to the terpene cyclase/mutase family.</text>
</comment>
<dbReference type="InterPro" id="IPR018333">
    <property type="entry name" value="Squalene_cyclase"/>
</dbReference>
<proteinExistence type="inferred from homology"/>
<dbReference type="Pfam" id="PF13249">
    <property type="entry name" value="SQHop_cyclase_N"/>
    <property type="match status" value="1"/>
</dbReference>
<protein>
    <recommendedName>
        <fullName evidence="3">Squalene cyclase N-terminal domain-containing protein</fullName>
    </recommendedName>
</protein>
<dbReference type="SUPFAM" id="SSF48239">
    <property type="entry name" value="Terpenoid cyclases/Protein prenyltransferases"/>
    <property type="match status" value="1"/>
</dbReference>
<sequence length="90" mass="10457">MAITFHSTFQILTEEHKKKICRYLYNLQNKDGGWDLHIEGPSTMFTSVLNYVVLRLLGEEPNDGGWDMEKACSWIQSHGDATYITSWEKM</sequence>
<gene>
    <name evidence="4" type="ORF">Ahy_B10g102390</name>
</gene>
<organism evidence="4 5">
    <name type="scientific">Arachis hypogaea</name>
    <name type="common">Peanut</name>
    <dbReference type="NCBI Taxonomy" id="3818"/>
    <lineage>
        <taxon>Eukaryota</taxon>
        <taxon>Viridiplantae</taxon>
        <taxon>Streptophyta</taxon>
        <taxon>Embryophyta</taxon>
        <taxon>Tracheophyta</taxon>
        <taxon>Spermatophyta</taxon>
        <taxon>Magnoliopsida</taxon>
        <taxon>eudicotyledons</taxon>
        <taxon>Gunneridae</taxon>
        <taxon>Pentapetalae</taxon>
        <taxon>rosids</taxon>
        <taxon>fabids</taxon>
        <taxon>Fabales</taxon>
        <taxon>Fabaceae</taxon>
        <taxon>Papilionoideae</taxon>
        <taxon>50 kb inversion clade</taxon>
        <taxon>dalbergioids sensu lato</taxon>
        <taxon>Dalbergieae</taxon>
        <taxon>Pterocarpus clade</taxon>
        <taxon>Arachis</taxon>
    </lineage>
</organism>
<comment type="caution">
    <text evidence="4">The sequence shown here is derived from an EMBL/GenBank/DDBJ whole genome shotgun (WGS) entry which is preliminary data.</text>
</comment>
<evidence type="ECO:0000259" key="3">
    <source>
        <dbReference type="Pfam" id="PF13249"/>
    </source>
</evidence>